<dbReference type="AlphaFoldDB" id="A0A1I6KQT5"/>
<dbReference type="STRING" id="767519.SAMN05216559_1329"/>
<evidence type="ECO:0000313" key="3">
    <source>
        <dbReference type="Proteomes" id="UP000199062"/>
    </source>
</evidence>
<accession>A0A1I6KQT5</accession>
<keyword evidence="1" id="KW-0812">Transmembrane</keyword>
<dbReference type="OrthoDB" id="160626at2157"/>
<keyword evidence="1" id="KW-1133">Transmembrane helix</keyword>
<protein>
    <submittedName>
        <fullName evidence="2">Uncharacterized membrane protein YpjA</fullName>
    </submittedName>
</protein>
<dbReference type="Pfam" id="PF07187">
    <property type="entry name" value="DUF1405"/>
    <property type="match status" value="1"/>
</dbReference>
<evidence type="ECO:0000256" key="1">
    <source>
        <dbReference type="SAM" id="Phobius"/>
    </source>
</evidence>
<proteinExistence type="predicted"/>
<keyword evidence="1" id="KW-0472">Membrane</keyword>
<gene>
    <name evidence="2" type="ORF">SAMN05216559_1329</name>
</gene>
<feature type="transmembrane region" description="Helical" evidence="1">
    <location>
        <begin position="88"/>
        <end position="110"/>
    </location>
</feature>
<dbReference type="PANTHER" id="PTHR40042">
    <property type="entry name" value="HYPOTHETICAL MEMBRANE SPANNING PROTEIN"/>
    <property type="match status" value="1"/>
</dbReference>
<organism evidence="2 3">
    <name type="scientific">Halomicrobium zhouii</name>
    <dbReference type="NCBI Taxonomy" id="767519"/>
    <lineage>
        <taxon>Archaea</taxon>
        <taxon>Methanobacteriati</taxon>
        <taxon>Methanobacteriota</taxon>
        <taxon>Stenosarchaea group</taxon>
        <taxon>Halobacteria</taxon>
        <taxon>Halobacteriales</taxon>
        <taxon>Haloarculaceae</taxon>
        <taxon>Halomicrobium</taxon>
    </lineage>
</organism>
<dbReference type="Proteomes" id="UP000199062">
    <property type="component" value="Unassembled WGS sequence"/>
</dbReference>
<reference evidence="2 3" key="1">
    <citation type="submission" date="2016-10" db="EMBL/GenBank/DDBJ databases">
        <authorList>
            <person name="de Groot N.N."/>
        </authorList>
    </citation>
    <scope>NUCLEOTIDE SEQUENCE [LARGE SCALE GENOMIC DNA]</scope>
    <source>
        <strain evidence="2 3">CGMCC 1.10457</strain>
    </source>
</reference>
<feature type="transmembrane region" description="Helical" evidence="1">
    <location>
        <begin position="150"/>
        <end position="168"/>
    </location>
</feature>
<sequence>MAAIEDAGRRLEGLVARYFDGPLPPREDLPRYVAPLPGWLEDLGLRLAYPIAIVNLLGTLFGFWYYGFHPLPLSDPLFVSQFARTPTVMWPFVPDSPVATLFIALSLIGWKRGWQAEWIHALAFFGCIKLGLWTPWVQLVINGLGDTPLWMYHFLVWSHVAMAVEAFLIHRYSDFPVGAVAVAVGWYLWNDVVDYFVPLVGDPHHTTIGAEWTGTAFDHASQAHDLAAAAAVFLTVLATFLALTTRVEKLELER</sequence>
<feature type="transmembrane region" description="Helical" evidence="1">
    <location>
        <begin position="122"/>
        <end position="144"/>
    </location>
</feature>
<keyword evidence="3" id="KW-1185">Reference proteome</keyword>
<dbReference type="EMBL" id="FOZK01000001">
    <property type="protein sequence ID" value="SFR93593.1"/>
    <property type="molecule type" value="Genomic_DNA"/>
</dbReference>
<name>A0A1I6KQT5_9EURY</name>
<dbReference type="PANTHER" id="PTHR40042:SF1">
    <property type="entry name" value="DUF1405 DOMAIN-CONTAINING PROTEIN"/>
    <property type="match status" value="1"/>
</dbReference>
<dbReference type="RefSeq" id="WP_089815027.1">
    <property type="nucleotide sequence ID" value="NZ_FOZK01000001.1"/>
</dbReference>
<feature type="transmembrane region" description="Helical" evidence="1">
    <location>
        <begin position="173"/>
        <end position="189"/>
    </location>
</feature>
<evidence type="ECO:0000313" key="2">
    <source>
        <dbReference type="EMBL" id="SFR93593.1"/>
    </source>
</evidence>
<dbReference type="InterPro" id="IPR009845">
    <property type="entry name" value="DUF1405"/>
</dbReference>
<feature type="transmembrane region" description="Helical" evidence="1">
    <location>
        <begin position="226"/>
        <end position="244"/>
    </location>
</feature>
<feature type="transmembrane region" description="Helical" evidence="1">
    <location>
        <begin position="47"/>
        <end position="68"/>
    </location>
</feature>